<dbReference type="PANTHER" id="PTHR24095">
    <property type="entry name" value="ACETYL-COENZYME A SYNTHETASE"/>
    <property type="match status" value="1"/>
</dbReference>
<dbReference type="Gene3D" id="3.40.50.12780">
    <property type="entry name" value="N-terminal domain of ligase-like"/>
    <property type="match status" value="1"/>
</dbReference>
<evidence type="ECO:0000256" key="3">
    <source>
        <dbReference type="ARBA" id="ARBA00022598"/>
    </source>
</evidence>
<dbReference type="GO" id="GO:0005524">
    <property type="term" value="F:ATP binding"/>
    <property type="evidence" value="ECO:0007669"/>
    <property type="project" value="UniProtKB-KW"/>
</dbReference>
<dbReference type="Gene3D" id="3.30.300.30">
    <property type="match status" value="1"/>
</dbReference>
<sequence>MSTVGSLDSCQQRMESDIVQPSATNSKRSHVGPSITNRQDIYAESLRDPAGFWSQQAEKGFYWKRLWPADKPVLEYNFHRSKGKIFIKWFDGALTNICYNALDRHIPQHRDRVCYHWVGDEVGESRDVTYGDMYSEVLALAAVLRHRYHVQKGDVVTLYLPMIPFAAQAMLAVARIGAVSNVVFAGFSSGALAERIMDSRSKLVITADGLRRGSKPILLKKNTNDALARCEENGHVVKCLVYERHQRENIVMREGRDSWYADVLSTLTDAERADCPIEWIGAEDPLFLLYTSGSTGKPKAILHTLGGYMVYAGVTFKYSFDYHEGDVYFCTADIGWVTGHSYGVYGPMINAATSVLFEGMPTYPTPSRWWEIVDKYGVTIFYTAPTAIRALMQHGEEWLKTTSRSTLRVLGSVGEPINVSAWKWYHAYVGNGHADVVDTWWQTETGGHLLTPFPGCTPLKAGSATLPFLGVAQPGDGARRDADGYYWVTGRVDDVLNVSGHRIGTREVEEVVNALPEVVESAVVGVPHTIKGECIYVFVTFNNDAIEGNTVSSELLKAVREAVRAVIGPFATPDHVQSAQCGLPKTRSGKIVRRLLRKIAAGVYDDLGDVTTLLDKSVVDKLIEERESLFKKN</sequence>
<protein>
    <recommendedName>
        <fullName evidence="2">acetate--CoA ligase</fullName>
        <ecNumber evidence="2">6.2.1.1</ecNumber>
    </recommendedName>
</protein>
<feature type="region of interest" description="Disordered" evidence="6">
    <location>
        <begin position="1"/>
        <end position="34"/>
    </location>
</feature>
<dbReference type="AlphaFoldDB" id="G0U0J0"/>
<dbReference type="GO" id="GO:0006085">
    <property type="term" value="P:acetyl-CoA biosynthetic process"/>
    <property type="evidence" value="ECO:0007669"/>
    <property type="project" value="TreeGrafter"/>
</dbReference>
<accession>G0U0J0</accession>
<dbReference type="InterPro" id="IPR032387">
    <property type="entry name" value="ACAS_N"/>
</dbReference>
<dbReference type="FunFam" id="3.40.50.12780:FF:000001">
    <property type="entry name" value="Acetyl-coenzyme A synthetase"/>
    <property type="match status" value="1"/>
</dbReference>
<dbReference type="InterPro" id="IPR020845">
    <property type="entry name" value="AMP-binding_CS"/>
</dbReference>
<dbReference type="InterPro" id="IPR000873">
    <property type="entry name" value="AMP-dep_synth/lig_dom"/>
</dbReference>
<dbReference type="Pfam" id="PF00501">
    <property type="entry name" value="AMP-binding"/>
    <property type="match status" value="1"/>
</dbReference>
<dbReference type="InterPro" id="IPR025110">
    <property type="entry name" value="AMP-bd_C"/>
</dbReference>
<dbReference type="Pfam" id="PF13193">
    <property type="entry name" value="AMP-binding_C"/>
    <property type="match status" value="1"/>
</dbReference>
<proteinExistence type="inferred from homology"/>
<name>G0U0J0_TRYVY</name>
<dbReference type="Pfam" id="PF16177">
    <property type="entry name" value="ACAS_N"/>
    <property type="match status" value="1"/>
</dbReference>
<feature type="compositionally biased region" description="Polar residues" evidence="6">
    <location>
        <begin position="1"/>
        <end position="26"/>
    </location>
</feature>
<dbReference type="PROSITE" id="PS00455">
    <property type="entry name" value="AMP_BINDING"/>
    <property type="match status" value="1"/>
</dbReference>
<evidence type="ECO:0000313" key="10">
    <source>
        <dbReference type="EMBL" id="CCC49589.1"/>
    </source>
</evidence>
<comment type="similarity">
    <text evidence="1">Belongs to the ATP-dependent AMP-binding enzyme family.</text>
</comment>
<dbReference type="SUPFAM" id="SSF56801">
    <property type="entry name" value="Acetyl-CoA synthetase-like"/>
    <property type="match status" value="1"/>
</dbReference>
<dbReference type="GO" id="GO:0003987">
    <property type="term" value="F:acetate-CoA ligase activity"/>
    <property type="evidence" value="ECO:0007669"/>
    <property type="project" value="UniProtKB-EC"/>
</dbReference>
<feature type="domain" description="AMP-dependent synthetase/ligase" evidence="7">
    <location>
        <begin position="103"/>
        <end position="470"/>
    </location>
</feature>
<evidence type="ECO:0000256" key="2">
    <source>
        <dbReference type="ARBA" id="ARBA00013275"/>
    </source>
</evidence>
<keyword evidence="5" id="KW-0067">ATP-binding</keyword>
<evidence type="ECO:0000256" key="6">
    <source>
        <dbReference type="SAM" id="MobiDB-lite"/>
    </source>
</evidence>
<dbReference type="EC" id="6.2.1.1" evidence="2"/>
<evidence type="ECO:0000259" key="8">
    <source>
        <dbReference type="Pfam" id="PF13193"/>
    </source>
</evidence>
<feature type="domain" description="Acetyl-coenzyme A synthetase N-terminal" evidence="9">
    <location>
        <begin position="39"/>
        <end position="101"/>
    </location>
</feature>
<dbReference type="EMBL" id="HE573024">
    <property type="protein sequence ID" value="CCC49589.1"/>
    <property type="molecule type" value="Genomic_DNA"/>
</dbReference>
<dbReference type="InterPro" id="IPR045851">
    <property type="entry name" value="AMP-bd_C_sf"/>
</dbReference>
<evidence type="ECO:0000256" key="4">
    <source>
        <dbReference type="ARBA" id="ARBA00022741"/>
    </source>
</evidence>
<dbReference type="VEuPathDB" id="TriTrypDB:TvY486_0801980"/>
<evidence type="ECO:0000259" key="9">
    <source>
        <dbReference type="Pfam" id="PF16177"/>
    </source>
</evidence>
<evidence type="ECO:0000256" key="1">
    <source>
        <dbReference type="ARBA" id="ARBA00006432"/>
    </source>
</evidence>
<reference evidence="10" key="1">
    <citation type="journal article" date="2012" name="Proc. Natl. Acad. Sci. U.S.A.">
        <title>Antigenic diversity is generated by distinct evolutionary mechanisms in African trypanosome species.</title>
        <authorList>
            <person name="Jackson A.P."/>
            <person name="Berry A."/>
            <person name="Aslett M."/>
            <person name="Allison H.C."/>
            <person name="Burton P."/>
            <person name="Vavrova-Anderson J."/>
            <person name="Brown R."/>
            <person name="Browne H."/>
            <person name="Corton N."/>
            <person name="Hauser H."/>
            <person name="Gamble J."/>
            <person name="Gilderthorp R."/>
            <person name="Marcello L."/>
            <person name="McQuillan J."/>
            <person name="Otto T.D."/>
            <person name="Quail M.A."/>
            <person name="Sanders M.J."/>
            <person name="van Tonder A."/>
            <person name="Ginger M.L."/>
            <person name="Field M.C."/>
            <person name="Barry J.D."/>
            <person name="Hertz-Fowler C."/>
            <person name="Berriman M."/>
        </authorList>
    </citation>
    <scope>NUCLEOTIDE SEQUENCE</scope>
    <source>
        <strain evidence="10">Y486</strain>
    </source>
</reference>
<feature type="domain" description="AMP-binding enzyme C-terminal" evidence="8">
    <location>
        <begin position="507"/>
        <end position="590"/>
    </location>
</feature>
<keyword evidence="4" id="KW-0547">Nucleotide-binding</keyword>
<evidence type="ECO:0000256" key="5">
    <source>
        <dbReference type="ARBA" id="ARBA00022840"/>
    </source>
</evidence>
<gene>
    <name evidence="10" type="ORF">TVY486_0801980</name>
</gene>
<keyword evidence="3 10" id="KW-0436">Ligase</keyword>
<evidence type="ECO:0000259" key="7">
    <source>
        <dbReference type="Pfam" id="PF00501"/>
    </source>
</evidence>
<organism evidence="10">
    <name type="scientific">Trypanosoma vivax (strain Y486)</name>
    <dbReference type="NCBI Taxonomy" id="1055687"/>
    <lineage>
        <taxon>Eukaryota</taxon>
        <taxon>Discoba</taxon>
        <taxon>Euglenozoa</taxon>
        <taxon>Kinetoplastea</taxon>
        <taxon>Metakinetoplastina</taxon>
        <taxon>Trypanosomatida</taxon>
        <taxon>Trypanosomatidae</taxon>
        <taxon>Trypanosoma</taxon>
        <taxon>Duttonella</taxon>
    </lineage>
</organism>
<dbReference type="PANTHER" id="PTHR24095:SF14">
    <property type="entry name" value="ACETYL-COENZYME A SYNTHETASE 1"/>
    <property type="match status" value="1"/>
</dbReference>
<dbReference type="InterPro" id="IPR042099">
    <property type="entry name" value="ANL_N_sf"/>
</dbReference>